<evidence type="ECO:0000259" key="17">
    <source>
        <dbReference type="PROSITE" id="PS51530"/>
    </source>
</evidence>
<evidence type="ECO:0000256" key="14">
    <source>
        <dbReference type="SAM" id="Phobius"/>
    </source>
</evidence>
<dbReference type="GO" id="GO:0016020">
    <property type="term" value="C:membrane"/>
    <property type="evidence" value="ECO:0007669"/>
    <property type="project" value="UniProtKB-SubCell"/>
</dbReference>
<keyword evidence="12" id="KW-0675">Receptor</keyword>
<feature type="transmembrane region" description="Helical" evidence="14">
    <location>
        <begin position="480"/>
        <end position="507"/>
    </location>
</feature>
<keyword evidence="6" id="KW-0681">Retinal protein</keyword>
<dbReference type="PROSITE" id="PS00238">
    <property type="entry name" value="OPSIN"/>
    <property type="match status" value="1"/>
</dbReference>
<dbReference type="EMBL" id="SCEB01215691">
    <property type="protein sequence ID" value="RXM28236.1"/>
    <property type="molecule type" value="Genomic_DNA"/>
</dbReference>
<dbReference type="Pfam" id="PF00031">
    <property type="entry name" value="Cystatin"/>
    <property type="match status" value="2"/>
</dbReference>
<evidence type="ECO:0000256" key="9">
    <source>
        <dbReference type="ARBA" id="ARBA00023136"/>
    </source>
</evidence>
<keyword evidence="8" id="KW-0157">Chromophore</keyword>
<keyword evidence="3" id="KW-0716">Sensory transduction</keyword>
<dbReference type="Gene3D" id="3.10.450.10">
    <property type="match status" value="2"/>
</dbReference>
<feature type="region of interest" description="Disordered" evidence="13">
    <location>
        <begin position="240"/>
        <end position="290"/>
    </location>
</feature>
<name>A0A444TZ64_ACIRT</name>
<dbReference type="InterPro" id="IPR000276">
    <property type="entry name" value="GPCR_Rhodpsn"/>
</dbReference>
<feature type="compositionally biased region" description="Basic residues" evidence="13">
    <location>
        <begin position="268"/>
        <end position="285"/>
    </location>
</feature>
<evidence type="ECO:0000256" key="3">
    <source>
        <dbReference type="ARBA" id="ARBA00022606"/>
    </source>
</evidence>
<evidence type="ECO:0000256" key="2">
    <source>
        <dbReference type="ARBA" id="ARBA00022543"/>
    </source>
</evidence>
<dbReference type="GO" id="GO:0005576">
    <property type="term" value="C:extracellular region"/>
    <property type="evidence" value="ECO:0007669"/>
    <property type="project" value="TreeGrafter"/>
</dbReference>
<dbReference type="Pfam" id="PF00001">
    <property type="entry name" value="7tm_1"/>
    <property type="match status" value="1"/>
</dbReference>
<dbReference type="AlphaFoldDB" id="A0A444TZ64"/>
<keyword evidence="19" id="KW-1185">Reference proteome</keyword>
<evidence type="ECO:0000256" key="4">
    <source>
        <dbReference type="ARBA" id="ARBA00022692"/>
    </source>
</evidence>
<keyword evidence="2" id="KW-0600">Photoreceptor protein</keyword>
<keyword evidence="10" id="KW-1015">Disulfide bond</keyword>
<evidence type="ECO:0000259" key="16">
    <source>
        <dbReference type="PROSITE" id="PS50262"/>
    </source>
</evidence>
<keyword evidence="12" id="KW-0297">G-protein coupled receptor</keyword>
<feature type="chain" id="PRO_5019106808" evidence="15">
    <location>
        <begin position="19"/>
        <end position="626"/>
    </location>
</feature>
<keyword evidence="5 15" id="KW-0732">Signal</keyword>
<dbReference type="SUPFAM" id="SSF54403">
    <property type="entry name" value="Cystatin/monellin"/>
    <property type="match status" value="2"/>
</dbReference>
<dbReference type="InterPro" id="IPR000010">
    <property type="entry name" value="Cystatin_dom"/>
</dbReference>
<comment type="caution">
    <text evidence="18">The sequence shown here is derived from an EMBL/GenBank/DDBJ whole genome shotgun (WGS) entry which is preliminary data.</text>
</comment>
<comment type="similarity">
    <text evidence="12">Belongs to the G-protein coupled receptor 1 family.</text>
</comment>
<comment type="subcellular location">
    <subcellularLocation>
        <location evidence="1">Membrane</location>
    </subcellularLocation>
</comment>
<feature type="compositionally biased region" description="Basic and acidic residues" evidence="13">
    <location>
        <begin position="240"/>
        <end position="267"/>
    </location>
</feature>
<evidence type="ECO:0000256" key="10">
    <source>
        <dbReference type="ARBA" id="ARBA00023157"/>
    </source>
</evidence>
<evidence type="ECO:0000256" key="15">
    <source>
        <dbReference type="SAM" id="SignalP"/>
    </source>
</evidence>
<evidence type="ECO:0000256" key="5">
    <source>
        <dbReference type="ARBA" id="ARBA00022729"/>
    </source>
</evidence>
<dbReference type="GO" id="GO:0004869">
    <property type="term" value="F:cysteine-type endopeptidase inhibitor activity"/>
    <property type="evidence" value="ECO:0007669"/>
    <property type="project" value="InterPro"/>
</dbReference>
<dbReference type="InterPro" id="IPR025764">
    <property type="entry name" value="Cystatin_Fetuin_B"/>
</dbReference>
<dbReference type="GO" id="GO:0007602">
    <property type="term" value="P:phototransduction"/>
    <property type="evidence" value="ECO:0007669"/>
    <property type="project" value="UniProtKB-KW"/>
</dbReference>
<proteinExistence type="inferred from homology"/>
<feature type="transmembrane region" description="Helical" evidence="14">
    <location>
        <begin position="519"/>
        <end position="539"/>
    </location>
</feature>
<gene>
    <name evidence="18" type="ORF">EOD39_0587</name>
</gene>
<evidence type="ECO:0000256" key="8">
    <source>
        <dbReference type="ARBA" id="ARBA00022991"/>
    </source>
</evidence>
<dbReference type="InterPro" id="IPR050735">
    <property type="entry name" value="Kininogen_Fetuin_HRG"/>
</dbReference>
<organism evidence="18 19">
    <name type="scientific">Acipenser ruthenus</name>
    <name type="common">Sterlet sturgeon</name>
    <dbReference type="NCBI Taxonomy" id="7906"/>
    <lineage>
        <taxon>Eukaryota</taxon>
        <taxon>Metazoa</taxon>
        <taxon>Chordata</taxon>
        <taxon>Craniata</taxon>
        <taxon>Vertebrata</taxon>
        <taxon>Euteleostomi</taxon>
        <taxon>Actinopterygii</taxon>
        <taxon>Chondrostei</taxon>
        <taxon>Acipenseriformes</taxon>
        <taxon>Acipenseridae</taxon>
        <taxon>Acipenser</taxon>
    </lineage>
</organism>
<evidence type="ECO:0000313" key="18">
    <source>
        <dbReference type="EMBL" id="RXM28236.1"/>
    </source>
</evidence>
<dbReference type="PROSITE" id="PS50262">
    <property type="entry name" value="G_PROTEIN_RECEP_F1_2"/>
    <property type="match status" value="1"/>
</dbReference>
<evidence type="ECO:0000256" key="1">
    <source>
        <dbReference type="ARBA" id="ARBA00004370"/>
    </source>
</evidence>
<dbReference type="SUPFAM" id="SSF81321">
    <property type="entry name" value="Family A G protein-coupled receptor-like"/>
    <property type="match status" value="1"/>
</dbReference>
<keyword evidence="9 14" id="KW-0472">Membrane</keyword>
<dbReference type="Proteomes" id="UP000289886">
    <property type="component" value="Unassembled WGS sequence"/>
</dbReference>
<keyword evidence="11" id="KW-0325">Glycoprotein</keyword>
<feature type="domain" description="Cystatin fetuin-B-type" evidence="17">
    <location>
        <begin position="20"/>
        <end position="133"/>
    </location>
</feature>
<evidence type="ECO:0000256" key="13">
    <source>
        <dbReference type="SAM" id="MobiDB-lite"/>
    </source>
</evidence>
<dbReference type="PROSITE" id="PS00237">
    <property type="entry name" value="G_PROTEIN_RECEP_F1_1"/>
    <property type="match status" value="1"/>
</dbReference>
<dbReference type="PANTHER" id="PTHR13814">
    <property type="entry name" value="FETUIN"/>
    <property type="match status" value="1"/>
</dbReference>
<dbReference type="Gene3D" id="1.20.1070.10">
    <property type="entry name" value="Rhodopsin 7-helix transmembrane proteins"/>
    <property type="match status" value="1"/>
</dbReference>
<feature type="transmembrane region" description="Helical" evidence="14">
    <location>
        <begin position="433"/>
        <end position="460"/>
    </location>
</feature>
<feature type="domain" description="G-protein coupled receptors family 1 profile" evidence="16">
    <location>
        <begin position="356"/>
        <end position="536"/>
    </location>
</feature>
<dbReference type="InterPro" id="IPR046350">
    <property type="entry name" value="Cystatin_sf"/>
</dbReference>
<feature type="signal peptide" evidence="15">
    <location>
        <begin position="1"/>
        <end position="18"/>
    </location>
</feature>
<keyword evidence="7 14" id="KW-1133">Transmembrane helix</keyword>
<dbReference type="PROSITE" id="PS51530">
    <property type="entry name" value="CYSTATIN_FETUIN_B"/>
    <property type="match status" value="1"/>
</dbReference>
<evidence type="ECO:0000256" key="11">
    <source>
        <dbReference type="ARBA" id="ARBA00023180"/>
    </source>
</evidence>
<reference evidence="18 19" key="1">
    <citation type="submission" date="2019-01" db="EMBL/GenBank/DDBJ databases">
        <title>Draft Genome and Complete Hox-Cluster Characterization of the Sterlet Sturgeon (Acipenser ruthenus).</title>
        <authorList>
            <person name="Wei Q."/>
        </authorList>
    </citation>
    <scope>NUCLEOTIDE SEQUENCE [LARGE SCALE GENOMIC DNA]</scope>
    <source>
        <strain evidence="18">WHYD16114868_AA</strain>
        <tissue evidence="18">Blood</tissue>
    </source>
</reference>
<dbReference type="InterPro" id="IPR027430">
    <property type="entry name" value="Retinal_BS"/>
</dbReference>
<dbReference type="PANTHER" id="PTHR13814:SF10">
    <property type="entry name" value="FETUIN-B"/>
    <property type="match status" value="1"/>
</dbReference>
<dbReference type="GO" id="GO:0004930">
    <property type="term" value="F:G protein-coupled receptor activity"/>
    <property type="evidence" value="ECO:0007669"/>
    <property type="project" value="UniProtKB-KW"/>
</dbReference>
<accession>A0A444TZ64</accession>
<sequence length="626" mass="69927">MKQFALLLLCTQLLYVWAVSEPIYPLNPGSCESPDAVAAADLALRKINSHRKQGYIFSYHRLSNVNQKQQGPLGTVFYLTIDVLETSCNVLSKRLWTSCEVRPLIEAVYGQCQATIYINKVERAIRLYNYNCSLRPVPRNRVRDICLGCPEARMVDDLTVLNVTQLVLQKYNNESPHSKYFALLNVTKASEQALVAPKYAVEFTIQETVCPKDTHSGDVSQCELMTCEFAASQQEEQPHLLGGEHDHHGDKNEDHQDDGHDQHEHGSGHHHHHKHLHAHEHHHHGNQAPSQRAFVPHYEETEGEVQYLPPIDVPTVYNADANKPVTLPIFPDTPVVFHGPIIHPFPTKTGENCPGTVSLISLAVLSYERYCTMMGTTEADATNYRKIAMGILLSWGYSLLWTLPPLFGWSSYGPEGPGTTCSVNWYAKDANNISYIVCLFIFCLVIPFLVICYCYGKLLYAVKQVSGVNTGMGRTQEKRVLLMVVTMVICFLLCWLPYGIVALLATFGKPGLITPEASIIPSLLAKTSTVVNPIIYIFMNKQFYRCFQAFLTCHKPSFISSFRSTSKATKLGRKSRTVDPNNITVAVASMGRPPIFIQNRTDSNGEQGLSVEGSKPVVSLVAHYNG</sequence>
<keyword evidence="4 12" id="KW-0812">Transmembrane</keyword>
<dbReference type="SMART" id="SM00043">
    <property type="entry name" value="CY"/>
    <property type="match status" value="2"/>
</dbReference>
<dbReference type="InterPro" id="IPR017452">
    <property type="entry name" value="GPCR_Rhodpsn_7TM"/>
</dbReference>
<evidence type="ECO:0000256" key="7">
    <source>
        <dbReference type="ARBA" id="ARBA00022989"/>
    </source>
</evidence>
<protein>
    <submittedName>
        <fullName evidence="18">Pinopsin</fullName>
    </submittedName>
</protein>
<dbReference type="CDD" id="cd00042">
    <property type="entry name" value="CY"/>
    <property type="match status" value="1"/>
</dbReference>
<evidence type="ECO:0000313" key="19">
    <source>
        <dbReference type="Proteomes" id="UP000289886"/>
    </source>
</evidence>
<dbReference type="GO" id="GO:0009881">
    <property type="term" value="F:photoreceptor activity"/>
    <property type="evidence" value="ECO:0007669"/>
    <property type="project" value="UniProtKB-KW"/>
</dbReference>
<evidence type="ECO:0000256" key="6">
    <source>
        <dbReference type="ARBA" id="ARBA00022925"/>
    </source>
</evidence>
<keyword evidence="12" id="KW-0807">Transducer</keyword>
<evidence type="ECO:0000256" key="12">
    <source>
        <dbReference type="RuleBase" id="RU000688"/>
    </source>
</evidence>
<dbReference type="PRINTS" id="PR00237">
    <property type="entry name" value="GPCRRHODOPSN"/>
</dbReference>